<keyword evidence="2 5" id="KW-0238">DNA-binding</keyword>
<dbReference type="Proteomes" id="UP000267821">
    <property type="component" value="Unassembled WGS sequence"/>
</dbReference>
<dbReference type="GO" id="GO:0000978">
    <property type="term" value="F:RNA polymerase II cis-regulatory region sequence-specific DNA binding"/>
    <property type="evidence" value="ECO:0007669"/>
    <property type="project" value="TreeGrafter"/>
</dbReference>
<dbReference type="PROSITE" id="PS00027">
    <property type="entry name" value="HOMEOBOX_1"/>
    <property type="match status" value="1"/>
</dbReference>
<evidence type="ECO:0000313" key="9">
    <source>
        <dbReference type="EMBL" id="RPB29894.1"/>
    </source>
</evidence>
<dbReference type="STRING" id="1051890.A0A3N4M428"/>
<dbReference type="InParanoid" id="A0A3N4M428"/>
<dbReference type="SUPFAM" id="SSF46689">
    <property type="entry name" value="Homeodomain-like"/>
    <property type="match status" value="1"/>
</dbReference>
<evidence type="ECO:0000256" key="2">
    <source>
        <dbReference type="ARBA" id="ARBA00023125"/>
    </source>
</evidence>
<dbReference type="OrthoDB" id="6159439at2759"/>
<dbReference type="SMART" id="SM00389">
    <property type="entry name" value="HOX"/>
    <property type="match status" value="1"/>
</dbReference>
<organism evidence="9 10">
    <name type="scientific">Terfezia boudieri ATCC MYA-4762</name>
    <dbReference type="NCBI Taxonomy" id="1051890"/>
    <lineage>
        <taxon>Eukaryota</taxon>
        <taxon>Fungi</taxon>
        <taxon>Dikarya</taxon>
        <taxon>Ascomycota</taxon>
        <taxon>Pezizomycotina</taxon>
        <taxon>Pezizomycetes</taxon>
        <taxon>Pezizales</taxon>
        <taxon>Pezizaceae</taxon>
        <taxon>Terfezia</taxon>
    </lineage>
</organism>
<dbReference type="InterPro" id="IPR057939">
    <property type="entry name" value="TRF2_HOY1_PH"/>
</dbReference>
<dbReference type="CDD" id="cd00086">
    <property type="entry name" value="homeodomain"/>
    <property type="match status" value="1"/>
</dbReference>
<dbReference type="InterPro" id="IPR051000">
    <property type="entry name" value="Homeobox_DNA-bind_prot"/>
</dbReference>
<keyword evidence="10" id="KW-1185">Reference proteome</keyword>
<reference evidence="9 10" key="1">
    <citation type="journal article" date="2018" name="Nat. Ecol. Evol.">
        <title>Pezizomycetes genomes reveal the molecular basis of ectomycorrhizal truffle lifestyle.</title>
        <authorList>
            <person name="Murat C."/>
            <person name="Payen T."/>
            <person name="Noel B."/>
            <person name="Kuo A."/>
            <person name="Morin E."/>
            <person name="Chen J."/>
            <person name="Kohler A."/>
            <person name="Krizsan K."/>
            <person name="Balestrini R."/>
            <person name="Da Silva C."/>
            <person name="Montanini B."/>
            <person name="Hainaut M."/>
            <person name="Levati E."/>
            <person name="Barry K.W."/>
            <person name="Belfiori B."/>
            <person name="Cichocki N."/>
            <person name="Clum A."/>
            <person name="Dockter R.B."/>
            <person name="Fauchery L."/>
            <person name="Guy J."/>
            <person name="Iotti M."/>
            <person name="Le Tacon F."/>
            <person name="Lindquist E.A."/>
            <person name="Lipzen A."/>
            <person name="Malagnac F."/>
            <person name="Mello A."/>
            <person name="Molinier V."/>
            <person name="Miyauchi S."/>
            <person name="Poulain J."/>
            <person name="Riccioni C."/>
            <person name="Rubini A."/>
            <person name="Sitrit Y."/>
            <person name="Splivallo R."/>
            <person name="Traeger S."/>
            <person name="Wang M."/>
            <person name="Zifcakova L."/>
            <person name="Wipf D."/>
            <person name="Zambonelli A."/>
            <person name="Paolocci F."/>
            <person name="Nowrousian M."/>
            <person name="Ottonello S."/>
            <person name="Baldrian P."/>
            <person name="Spatafora J.W."/>
            <person name="Henrissat B."/>
            <person name="Nagy L.G."/>
            <person name="Aury J.M."/>
            <person name="Wincker P."/>
            <person name="Grigoriev I.V."/>
            <person name="Bonfante P."/>
            <person name="Martin F.M."/>
        </authorList>
    </citation>
    <scope>NUCLEOTIDE SEQUENCE [LARGE SCALE GENOMIC DNA]</scope>
    <source>
        <strain evidence="9 10">ATCC MYA-4762</strain>
    </source>
</reference>
<evidence type="ECO:0000256" key="7">
    <source>
        <dbReference type="SAM" id="MobiDB-lite"/>
    </source>
</evidence>
<dbReference type="PROSITE" id="PS50071">
    <property type="entry name" value="HOMEOBOX_2"/>
    <property type="match status" value="1"/>
</dbReference>
<keyword evidence="3 5" id="KW-0371">Homeobox</keyword>
<proteinExistence type="predicted"/>
<comment type="subcellular location">
    <subcellularLocation>
        <location evidence="1 5 6">Nucleus</location>
    </subcellularLocation>
</comment>
<dbReference type="InterPro" id="IPR009057">
    <property type="entry name" value="Homeodomain-like_sf"/>
</dbReference>
<dbReference type="EMBL" id="ML121527">
    <property type="protein sequence ID" value="RPB29894.1"/>
    <property type="molecule type" value="Genomic_DNA"/>
</dbReference>
<dbReference type="InterPro" id="IPR001356">
    <property type="entry name" value="HD"/>
</dbReference>
<feature type="DNA-binding region" description="Homeobox" evidence="5">
    <location>
        <begin position="32"/>
        <end position="91"/>
    </location>
</feature>
<dbReference type="AlphaFoldDB" id="A0A3N4M428"/>
<protein>
    <submittedName>
        <fullName evidence="9">Homeobox-domain-containing protein</fullName>
    </submittedName>
</protein>
<feature type="region of interest" description="Disordered" evidence="7">
    <location>
        <begin position="1"/>
        <end position="40"/>
    </location>
</feature>
<keyword evidence="4 5" id="KW-0539">Nucleus</keyword>
<evidence type="ECO:0000259" key="8">
    <source>
        <dbReference type="PROSITE" id="PS50071"/>
    </source>
</evidence>
<evidence type="ECO:0000256" key="3">
    <source>
        <dbReference type="ARBA" id="ARBA00023155"/>
    </source>
</evidence>
<dbReference type="PANTHER" id="PTHR24324">
    <property type="entry name" value="HOMEOBOX PROTEIN HHEX"/>
    <property type="match status" value="1"/>
</dbReference>
<dbReference type="Pfam" id="PF00046">
    <property type="entry name" value="Homeodomain"/>
    <property type="match status" value="1"/>
</dbReference>
<sequence>MSSNSISPSPPHQAATASRRPPRKSTLTQQQKNQKRQRATQDQLVTLEAEFLKNPTPTALVRERIAQQINMTERSVQIWFQNRRAKIKLIAKKSYETGEEYEVPEAMRIYLAQTESGKGLGLDRGMSYNNNSMLMTPEPSSGKIVIQHFHCRSLSIGSWRRHGQNAMDLVIFYSPDKAFMTYYINNDSAGYKIEYPFSSIDSIELETLDEPTSANGVNKQGHLVIKLNRPPNFYMDSSGQGGFYQCMDFTEKQQASEVLVHYLGGHAKTLAGQLTKLTTLEVFANRHAHIQQQAMPPPMNFYEQPTFTISAPVSPQIMRPASSNAINTPQINFPLQEQHGPQSYHKHKRQRSRSVPLAVDFAALQQSMPSFSFQEAHDQLFAPVPQHLGNNLRIDTSHTEFLDYRPAYPLSAATTTSPSDYASPSILNSSIQNDVNGGYGSPYSMPWLSPLADAQSMMGTSVSPLSMHGDPHIASPSPPLNNHRGSSVEYQMHQDSNILQDDGLMLSELYSKQSLALGSPGLDDVDEVNFLQQFPM</sequence>
<evidence type="ECO:0000256" key="5">
    <source>
        <dbReference type="PROSITE-ProRule" id="PRU00108"/>
    </source>
</evidence>
<dbReference type="PANTHER" id="PTHR24324:SF5">
    <property type="entry name" value="HEMATOPOIETICALLY-EXPRESSED HOMEOBOX PROTEIN HHEX"/>
    <property type="match status" value="1"/>
</dbReference>
<dbReference type="GO" id="GO:0030154">
    <property type="term" value="P:cell differentiation"/>
    <property type="evidence" value="ECO:0007669"/>
    <property type="project" value="TreeGrafter"/>
</dbReference>
<dbReference type="GO" id="GO:0000981">
    <property type="term" value="F:DNA-binding transcription factor activity, RNA polymerase II-specific"/>
    <property type="evidence" value="ECO:0007669"/>
    <property type="project" value="InterPro"/>
</dbReference>
<evidence type="ECO:0000256" key="4">
    <source>
        <dbReference type="ARBA" id="ARBA00023242"/>
    </source>
</evidence>
<evidence type="ECO:0000256" key="1">
    <source>
        <dbReference type="ARBA" id="ARBA00004123"/>
    </source>
</evidence>
<dbReference type="Pfam" id="PF24818">
    <property type="entry name" value="PH_TRF2_HOY1"/>
    <property type="match status" value="1"/>
</dbReference>
<accession>A0A3N4M428</accession>
<evidence type="ECO:0000313" key="10">
    <source>
        <dbReference type="Proteomes" id="UP000267821"/>
    </source>
</evidence>
<gene>
    <name evidence="9" type="ORF">L211DRAFT_776203</name>
</gene>
<feature type="domain" description="Homeobox" evidence="8">
    <location>
        <begin position="30"/>
        <end position="90"/>
    </location>
</feature>
<evidence type="ECO:0000256" key="6">
    <source>
        <dbReference type="RuleBase" id="RU000682"/>
    </source>
</evidence>
<dbReference type="Gene3D" id="1.10.10.60">
    <property type="entry name" value="Homeodomain-like"/>
    <property type="match status" value="1"/>
</dbReference>
<dbReference type="InterPro" id="IPR017970">
    <property type="entry name" value="Homeobox_CS"/>
</dbReference>
<dbReference type="GO" id="GO:0005634">
    <property type="term" value="C:nucleus"/>
    <property type="evidence" value="ECO:0007669"/>
    <property type="project" value="UniProtKB-SubCell"/>
</dbReference>
<name>A0A3N4M428_9PEZI</name>